<keyword evidence="2" id="KW-0456">Lyase</keyword>
<evidence type="ECO:0000256" key="2">
    <source>
        <dbReference type="ARBA" id="ARBA00023239"/>
    </source>
</evidence>
<dbReference type="Gene3D" id="3.10.490.10">
    <property type="entry name" value="Gamma-glutamyl cyclotransferase-like"/>
    <property type="match status" value="1"/>
</dbReference>
<dbReference type="EMBL" id="JAGTJR010000015">
    <property type="protein sequence ID" value="KAH7048236.1"/>
    <property type="molecule type" value="Genomic_DNA"/>
</dbReference>
<accession>A0ABQ8G8C2</accession>
<dbReference type="CDD" id="cd06661">
    <property type="entry name" value="GGCT_like"/>
    <property type="match status" value="1"/>
</dbReference>
<proteinExistence type="predicted"/>
<dbReference type="PANTHER" id="PTHR12935">
    <property type="entry name" value="GAMMA-GLUTAMYLCYCLOTRANSFERASE"/>
    <property type="match status" value="1"/>
</dbReference>
<gene>
    <name evidence="3" type="ORF">B0J12DRAFT_719394</name>
</gene>
<organism evidence="3 4">
    <name type="scientific">Macrophomina phaseolina</name>
    <dbReference type="NCBI Taxonomy" id="35725"/>
    <lineage>
        <taxon>Eukaryota</taxon>
        <taxon>Fungi</taxon>
        <taxon>Dikarya</taxon>
        <taxon>Ascomycota</taxon>
        <taxon>Pezizomycotina</taxon>
        <taxon>Dothideomycetes</taxon>
        <taxon>Dothideomycetes incertae sedis</taxon>
        <taxon>Botryosphaeriales</taxon>
        <taxon>Botryosphaeriaceae</taxon>
        <taxon>Macrophomina</taxon>
    </lineage>
</organism>
<comment type="caution">
    <text evidence="3">The sequence shown here is derived from an EMBL/GenBank/DDBJ whole genome shotgun (WGS) entry which is preliminary data.</text>
</comment>
<name>A0ABQ8G8C2_9PEZI</name>
<evidence type="ECO:0000313" key="3">
    <source>
        <dbReference type="EMBL" id="KAH7048236.1"/>
    </source>
</evidence>
<dbReference type="Proteomes" id="UP000774617">
    <property type="component" value="Unassembled WGS sequence"/>
</dbReference>
<keyword evidence="4" id="KW-1185">Reference proteome</keyword>
<dbReference type="InterPro" id="IPR017939">
    <property type="entry name" value="G-Glutamylcylcotransferase"/>
</dbReference>
<protein>
    <recommendedName>
        <fullName evidence="1">gamma-glutamylcyclotransferase</fullName>
        <ecNumber evidence="1">4.3.2.9</ecNumber>
    </recommendedName>
</protein>
<dbReference type="EC" id="4.3.2.9" evidence="1"/>
<dbReference type="InterPro" id="IPR013024">
    <property type="entry name" value="GGCT-like"/>
</dbReference>
<reference evidence="3 4" key="1">
    <citation type="journal article" date="2021" name="Nat. Commun.">
        <title>Genetic determinants of endophytism in the Arabidopsis root mycobiome.</title>
        <authorList>
            <person name="Mesny F."/>
            <person name="Miyauchi S."/>
            <person name="Thiergart T."/>
            <person name="Pickel B."/>
            <person name="Atanasova L."/>
            <person name="Karlsson M."/>
            <person name="Huettel B."/>
            <person name="Barry K.W."/>
            <person name="Haridas S."/>
            <person name="Chen C."/>
            <person name="Bauer D."/>
            <person name="Andreopoulos W."/>
            <person name="Pangilinan J."/>
            <person name="LaButti K."/>
            <person name="Riley R."/>
            <person name="Lipzen A."/>
            <person name="Clum A."/>
            <person name="Drula E."/>
            <person name="Henrissat B."/>
            <person name="Kohler A."/>
            <person name="Grigoriev I.V."/>
            <person name="Martin F.M."/>
            <person name="Hacquard S."/>
        </authorList>
    </citation>
    <scope>NUCLEOTIDE SEQUENCE [LARGE SCALE GENOMIC DNA]</scope>
    <source>
        <strain evidence="3 4">MPI-SDFR-AT-0080</strain>
    </source>
</reference>
<dbReference type="PANTHER" id="PTHR12935:SF0">
    <property type="entry name" value="GAMMA-GLUTAMYLCYCLOTRANSFERASE"/>
    <property type="match status" value="1"/>
</dbReference>
<evidence type="ECO:0000256" key="1">
    <source>
        <dbReference type="ARBA" id="ARBA00012346"/>
    </source>
</evidence>
<evidence type="ECO:0000313" key="4">
    <source>
        <dbReference type="Proteomes" id="UP000774617"/>
    </source>
</evidence>
<sequence>MASIRPDTVWYFAYGSNMSSSTFRGSRGIEPLAEVAAKIPGWTLTFEIYGMPYKEPGYASIVPVSSAVGCSEKAPPEVYGVAYLVTREQYISILASEAGDIVYNTAELPAQPLNPDDDVVALLGDAARGAPALRVATLVSGFACSPSRLPSSRYKGIMVQGGAEASLPDAYQAYLDHLPSYQPPETTRTKIGAAIFLAVWMPLFALARALAEATANADGRGNVPHAVKTIVRCVFFLMWIHHDYLHAPIWGRGDGLGGPPRIEV</sequence>